<protein>
    <submittedName>
        <fullName evidence="2">Uncharacterized protein</fullName>
    </submittedName>
</protein>
<proteinExistence type="predicted"/>
<evidence type="ECO:0000256" key="1">
    <source>
        <dbReference type="SAM" id="MobiDB-lite"/>
    </source>
</evidence>
<organism evidence="2">
    <name type="scientific">Setaria italica</name>
    <name type="common">Foxtail millet</name>
    <name type="synonym">Panicum italicum</name>
    <dbReference type="NCBI Taxonomy" id="4555"/>
    <lineage>
        <taxon>Eukaryota</taxon>
        <taxon>Viridiplantae</taxon>
        <taxon>Streptophyta</taxon>
        <taxon>Embryophyta</taxon>
        <taxon>Tracheophyta</taxon>
        <taxon>Spermatophyta</taxon>
        <taxon>Magnoliopsida</taxon>
        <taxon>Liliopsida</taxon>
        <taxon>Poales</taxon>
        <taxon>Poaceae</taxon>
        <taxon>PACMAD clade</taxon>
        <taxon>Panicoideae</taxon>
        <taxon>Panicodae</taxon>
        <taxon>Paniceae</taxon>
        <taxon>Cenchrinae</taxon>
        <taxon>Setaria</taxon>
    </lineage>
</organism>
<evidence type="ECO:0000313" key="2">
    <source>
        <dbReference type="EMBL" id="RCV17218.1"/>
    </source>
</evidence>
<dbReference type="EMBL" id="CM003530">
    <property type="protein sequence ID" value="RCV17218.1"/>
    <property type="molecule type" value="Genomic_DNA"/>
</dbReference>
<accession>A0A368QHJ5</accession>
<reference evidence="2" key="2">
    <citation type="submission" date="2015-07" db="EMBL/GenBank/DDBJ databases">
        <authorList>
            <person name="Noorani M."/>
        </authorList>
    </citation>
    <scope>NUCLEOTIDE SEQUENCE</scope>
    <source>
        <strain evidence="2">Yugu1</strain>
    </source>
</reference>
<reference evidence="2" key="1">
    <citation type="journal article" date="2012" name="Nat. Biotechnol.">
        <title>Reference genome sequence of the model plant Setaria.</title>
        <authorList>
            <person name="Bennetzen J.L."/>
            <person name="Schmutz J."/>
            <person name="Wang H."/>
            <person name="Percifield R."/>
            <person name="Hawkins J."/>
            <person name="Pontaroli A.C."/>
            <person name="Estep M."/>
            <person name="Feng L."/>
            <person name="Vaughn J.N."/>
            <person name="Grimwood J."/>
            <person name="Jenkins J."/>
            <person name="Barry K."/>
            <person name="Lindquist E."/>
            <person name="Hellsten U."/>
            <person name="Deshpande S."/>
            <person name="Wang X."/>
            <person name="Wu X."/>
            <person name="Mitros T."/>
            <person name="Triplett J."/>
            <person name="Yang X."/>
            <person name="Ye C.Y."/>
            <person name="Mauro-Herrera M."/>
            <person name="Wang L."/>
            <person name="Li P."/>
            <person name="Sharma M."/>
            <person name="Sharma R."/>
            <person name="Ronald P.C."/>
            <person name="Panaud O."/>
            <person name="Kellogg E.A."/>
            <person name="Brutnell T.P."/>
            <person name="Doust A.N."/>
            <person name="Tuskan G.A."/>
            <person name="Rokhsar D."/>
            <person name="Devos K.M."/>
        </authorList>
    </citation>
    <scope>NUCLEOTIDE SEQUENCE [LARGE SCALE GENOMIC DNA]</scope>
    <source>
        <strain evidence="2">Yugu1</strain>
    </source>
</reference>
<sequence>MAAAAAFFKIRSSKAHKSSCCPANSVTRPRPQPPAPALACAAPPQPRPRRTAAARPDVRRRHGRGGTGGAAQGSAPPSAGGEGVASKATAARPRGQQRGTDRWRRRGSADCGGTAVVVASTSSHGAGGGGTSRGAWLAYPVGGMDGDAGGPPQRSMAAQFGWGLRDCSGRRWRGPAGAGRRVR</sequence>
<feature type="region of interest" description="Disordered" evidence="1">
    <location>
        <begin position="1"/>
        <end position="111"/>
    </location>
</feature>
<feature type="compositionally biased region" description="Basic residues" evidence="1">
    <location>
        <begin position="47"/>
        <end position="64"/>
    </location>
</feature>
<dbReference type="AlphaFoldDB" id="A0A368QHJ5"/>
<gene>
    <name evidence="2" type="ORF">SETIT_3G202100v2</name>
</gene>
<name>A0A368QHJ5_SETIT</name>